<evidence type="ECO:0000313" key="1">
    <source>
        <dbReference type="EMBL" id="HJF92150.1"/>
    </source>
</evidence>
<reference evidence="1" key="2">
    <citation type="submission" date="2021-09" db="EMBL/GenBank/DDBJ databases">
        <authorList>
            <person name="Gilroy R."/>
        </authorList>
    </citation>
    <scope>NUCLEOTIDE SEQUENCE</scope>
    <source>
        <strain evidence="1">CHK55-1828</strain>
    </source>
</reference>
<organism evidence="1 2">
    <name type="scientific">Mediterranea massiliensis</name>
    <dbReference type="NCBI Taxonomy" id="1841865"/>
    <lineage>
        <taxon>Bacteria</taxon>
        <taxon>Pseudomonadati</taxon>
        <taxon>Bacteroidota</taxon>
        <taxon>Bacteroidia</taxon>
        <taxon>Bacteroidales</taxon>
        <taxon>Bacteroidaceae</taxon>
        <taxon>Mediterranea</taxon>
    </lineage>
</organism>
<reference evidence="1" key="1">
    <citation type="journal article" date="2021" name="PeerJ">
        <title>Extensive microbial diversity within the chicken gut microbiome revealed by metagenomics and culture.</title>
        <authorList>
            <person name="Gilroy R."/>
            <person name="Ravi A."/>
            <person name="Getino M."/>
            <person name="Pursley I."/>
            <person name="Horton D.L."/>
            <person name="Alikhan N.F."/>
            <person name="Baker D."/>
            <person name="Gharbi K."/>
            <person name="Hall N."/>
            <person name="Watson M."/>
            <person name="Adriaenssens E.M."/>
            <person name="Foster-Nyarko E."/>
            <person name="Jarju S."/>
            <person name="Secka A."/>
            <person name="Antonio M."/>
            <person name="Oren A."/>
            <person name="Chaudhuri R.R."/>
            <person name="La Ragione R."/>
            <person name="Hildebrand F."/>
            <person name="Pallen M.J."/>
        </authorList>
    </citation>
    <scope>NUCLEOTIDE SEQUENCE</scope>
    <source>
        <strain evidence="1">CHK55-1828</strain>
    </source>
</reference>
<comment type="caution">
    <text evidence="1">The sequence shown here is derived from an EMBL/GenBank/DDBJ whole genome shotgun (WGS) entry which is preliminary data.</text>
</comment>
<evidence type="ECO:0000313" key="2">
    <source>
        <dbReference type="Proteomes" id="UP000717835"/>
    </source>
</evidence>
<name>A0A921HX87_9BACT</name>
<dbReference type="AlphaFoldDB" id="A0A921HX87"/>
<dbReference type="EMBL" id="DYVX01000056">
    <property type="protein sequence ID" value="HJF92150.1"/>
    <property type="molecule type" value="Genomic_DNA"/>
</dbReference>
<gene>
    <name evidence="1" type="ORF">K8W02_07175</name>
</gene>
<sequence>MEAFTIRAYGRTELAQCYFPTLNPQVAHRKLQSWIDYYPHLRERLRAAGCNPHARVYMPVHVRMIVEAIGEPG</sequence>
<dbReference type="RefSeq" id="WP_022021007.1">
    <property type="nucleotide sequence ID" value="NZ_CALUIP010000026.1"/>
</dbReference>
<dbReference type="Proteomes" id="UP000717835">
    <property type="component" value="Unassembled WGS sequence"/>
</dbReference>
<dbReference type="Pfam" id="PF14053">
    <property type="entry name" value="DUF4248"/>
    <property type="match status" value="1"/>
</dbReference>
<accession>A0A921HX87</accession>
<dbReference type="InterPro" id="IPR025342">
    <property type="entry name" value="DUF4248"/>
</dbReference>
<protein>
    <submittedName>
        <fullName evidence="1">DUF4248 domain-containing protein</fullName>
    </submittedName>
</protein>
<proteinExistence type="predicted"/>